<feature type="domain" description="ATPase AAA-type core" evidence="1">
    <location>
        <begin position="272"/>
        <end position="368"/>
    </location>
</feature>
<name>A0A2X1RHH1_9ACTO</name>
<evidence type="ECO:0000313" key="2">
    <source>
        <dbReference type="EMBL" id="STO16364.1"/>
    </source>
</evidence>
<comment type="caution">
    <text evidence="2">The sequence shown here is derived from an EMBL/GenBank/DDBJ whole genome shotgun (WGS) entry which is preliminary data.</text>
</comment>
<sequence length="433" mass="48168">MLLSFTVENYKGFATRSTLSMSDAVLERRRTPPKGDSWAEHTQRVAGIFGSNASGKTTFLEALALLIRSIRDAHRSPSELHQPNRLFPELNPQPTCYELEVVLDDVRWRYQVAVDSSGVQEETLTRWRKSRPVKLIERFGSKGIVAGVPDLLLEKIGVNPDVLFINLARMFKSEAVMEFVNGLARFLFIWPDEVDKMVRHNWLTNVLLGDRSWVKLAVETLKLADLGISGISVDEHQVPAKYIEIANAVSKILRGGAELGETGEIGELPEEELEQIAKSIVLQHVAPADGETVSFNLVDESRGTISWLNTAIPAIYGLKKGAVVVCDELDESLHPVLVRELVELFKNEAINAKGAQLIFNTHDVTLLDRYPDSALAPHETWFTEKSAGEGCVLYQIDKGIRKESNLAKQYFQGAFGSVPNINTADLYEVLTDG</sequence>
<dbReference type="GO" id="GO:0016887">
    <property type="term" value="F:ATP hydrolysis activity"/>
    <property type="evidence" value="ECO:0007669"/>
    <property type="project" value="InterPro"/>
</dbReference>
<dbReference type="SUPFAM" id="SSF52540">
    <property type="entry name" value="P-loop containing nucleoside triphosphate hydrolases"/>
    <property type="match status" value="1"/>
</dbReference>
<proteinExistence type="predicted"/>
<dbReference type="InterPro" id="IPR003959">
    <property type="entry name" value="ATPase_AAA_core"/>
</dbReference>
<dbReference type="Pfam" id="PF13304">
    <property type="entry name" value="AAA_21"/>
    <property type="match status" value="2"/>
</dbReference>
<dbReference type="PANTHER" id="PTHR40396:SF1">
    <property type="entry name" value="ATPASE AAA-TYPE CORE DOMAIN-CONTAINING PROTEIN"/>
    <property type="match status" value="1"/>
</dbReference>
<accession>A0A2X1RHH1</accession>
<dbReference type="EMBL" id="UGGQ01000006">
    <property type="protein sequence ID" value="STO16364.1"/>
    <property type="molecule type" value="Genomic_DNA"/>
</dbReference>
<dbReference type="Gene3D" id="3.40.50.300">
    <property type="entry name" value="P-loop containing nucleotide triphosphate hydrolases"/>
    <property type="match status" value="2"/>
</dbReference>
<reference evidence="2 3" key="1">
    <citation type="submission" date="2018-06" db="EMBL/GenBank/DDBJ databases">
        <authorList>
            <consortium name="Pathogen Informatics"/>
            <person name="Doyle S."/>
        </authorList>
    </citation>
    <scope>NUCLEOTIDE SEQUENCE [LARGE SCALE GENOMIC DNA]</scope>
    <source>
        <strain evidence="2 3">NCTC11819</strain>
    </source>
</reference>
<dbReference type="AlphaFoldDB" id="A0A2X1RHH1"/>
<dbReference type="GO" id="GO:0005524">
    <property type="term" value="F:ATP binding"/>
    <property type="evidence" value="ECO:0007669"/>
    <property type="project" value="InterPro"/>
</dbReference>
<organism evidence="2 3">
    <name type="scientific">Mobiluncus mulieris</name>
    <dbReference type="NCBI Taxonomy" id="2052"/>
    <lineage>
        <taxon>Bacteria</taxon>
        <taxon>Bacillati</taxon>
        <taxon>Actinomycetota</taxon>
        <taxon>Actinomycetes</taxon>
        <taxon>Actinomycetales</taxon>
        <taxon>Actinomycetaceae</taxon>
        <taxon>Mobiluncus</taxon>
    </lineage>
</organism>
<evidence type="ECO:0000313" key="3">
    <source>
        <dbReference type="Proteomes" id="UP000255284"/>
    </source>
</evidence>
<dbReference type="Proteomes" id="UP000255284">
    <property type="component" value="Unassembled WGS sequence"/>
</dbReference>
<feature type="domain" description="ATPase AAA-type core" evidence="1">
    <location>
        <begin position="46"/>
        <end position="142"/>
    </location>
</feature>
<evidence type="ECO:0000259" key="1">
    <source>
        <dbReference type="Pfam" id="PF13304"/>
    </source>
</evidence>
<gene>
    <name evidence="2" type="ORF">NCTC11819_00931</name>
</gene>
<dbReference type="InterPro" id="IPR027417">
    <property type="entry name" value="P-loop_NTPase"/>
</dbReference>
<dbReference type="PANTHER" id="PTHR40396">
    <property type="entry name" value="ATPASE-LIKE PROTEIN"/>
    <property type="match status" value="1"/>
</dbReference>
<protein>
    <submittedName>
        <fullName evidence="2">Predicted ATPase</fullName>
    </submittedName>
</protein>